<dbReference type="RefSeq" id="XP_009044737.1">
    <property type="nucleotide sequence ID" value="XM_009046489.1"/>
</dbReference>
<dbReference type="CTD" id="20241484"/>
<dbReference type="AlphaFoldDB" id="V4B301"/>
<evidence type="ECO:0000313" key="1">
    <source>
        <dbReference type="EMBL" id="ESP04568.1"/>
    </source>
</evidence>
<accession>V4B301</accession>
<organism evidence="1 2">
    <name type="scientific">Lottia gigantea</name>
    <name type="common">Giant owl limpet</name>
    <dbReference type="NCBI Taxonomy" id="225164"/>
    <lineage>
        <taxon>Eukaryota</taxon>
        <taxon>Metazoa</taxon>
        <taxon>Spiralia</taxon>
        <taxon>Lophotrochozoa</taxon>
        <taxon>Mollusca</taxon>
        <taxon>Gastropoda</taxon>
        <taxon>Patellogastropoda</taxon>
        <taxon>Lottioidea</taxon>
        <taxon>Lottiidae</taxon>
        <taxon>Lottia</taxon>
    </lineage>
</organism>
<dbReference type="Proteomes" id="UP000030746">
    <property type="component" value="Unassembled WGS sequence"/>
</dbReference>
<keyword evidence="2" id="KW-1185">Reference proteome</keyword>
<dbReference type="OMA" id="TWISISP"/>
<dbReference type="KEGG" id="lgi:LOTGIDRAFT_170663"/>
<gene>
    <name evidence="1" type="ORF">LOTGIDRAFT_170663</name>
</gene>
<sequence>MVNSSEHYNINDKVEFNFNISLITTNVSYLSIDIHGDSLKFENSISEVNISLTLIGTDALLNFCYSLRSMKKIHEDLLWWSTIYSIQIPDLPSDTWILNGTVFASVSESAGPGALIRGIIDLTCQIGNETFYDQLISDYAYKLPLVIRSEVFNNGSLQLRAPMTNQIIMLFDEGEVAPKVTAITPFDESSEEAAVPLKNFAAGATHGIDESGLAAINESVVRMWSTAASYQSDIGQISIPAVSRDTAGNETDSGIVVQITSRLEDFSNIANVSELGIGLGVYFGQSMIWITTETAAISVSAPQRPELNLEMKQGCTTASEESFDVTMSIIASHSLDSTATAFNVTLFLYAMESMSHVAYSDASAKGYQTDWNVSGNVRSYYIERITFSTPMDILVREMINMKNVTMKRAKNFIVMAEVVYTDRWANDVEYWSGLKYLSLDLPLRCARELNWTLSVNCTCSYNTSLTSCGCCQEGACQCGEINPNLCLPCDQKALCQPRLPEFTRISELVEDNGSRIVCDAFFKYRPIRKEASCYRMFDDNRKNQAFPATVATILGVDYVTGYLYGISNNGLAYVRSHDKGASWVTIEPTFYDYVQSAYHYIKAVFSD</sequence>
<name>V4B301_LOTGI</name>
<dbReference type="HOGENOM" id="CLU_450016_0_0_1"/>
<dbReference type="EMBL" id="KB199699">
    <property type="protein sequence ID" value="ESP04568.1"/>
    <property type="molecule type" value="Genomic_DNA"/>
</dbReference>
<reference evidence="1 2" key="1">
    <citation type="journal article" date="2013" name="Nature">
        <title>Insights into bilaterian evolution from three spiralian genomes.</title>
        <authorList>
            <person name="Simakov O."/>
            <person name="Marletaz F."/>
            <person name="Cho S.J."/>
            <person name="Edsinger-Gonzales E."/>
            <person name="Havlak P."/>
            <person name="Hellsten U."/>
            <person name="Kuo D.H."/>
            <person name="Larsson T."/>
            <person name="Lv J."/>
            <person name="Arendt D."/>
            <person name="Savage R."/>
            <person name="Osoegawa K."/>
            <person name="de Jong P."/>
            <person name="Grimwood J."/>
            <person name="Chapman J.A."/>
            <person name="Shapiro H."/>
            <person name="Aerts A."/>
            <person name="Otillar R.P."/>
            <person name="Terry A.Y."/>
            <person name="Boore J.L."/>
            <person name="Grigoriev I.V."/>
            <person name="Lindberg D.R."/>
            <person name="Seaver E.C."/>
            <person name="Weisblat D.A."/>
            <person name="Putnam N.H."/>
            <person name="Rokhsar D.S."/>
        </authorList>
    </citation>
    <scope>NUCLEOTIDE SEQUENCE [LARGE SCALE GENOMIC DNA]</scope>
</reference>
<evidence type="ECO:0000313" key="2">
    <source>
        <dbReference type="Proteomes" id="UP000030746"/>
    </source>
</evidence>
<dbReference type="GeneID" id="20241484"/>
<proteinExistence type="predicted"/>
<dbReference type="OrthoDB" id="6082019at2759"/>
<protein>
    <submittedName>
        <fullName evidence="1">Uncharacterized protein</fullName>
    </submittedName>
</protein>